<evidence type="ECO:0000256" key="3">
    <source>
        <dbReference type="SAM" id="Phobius"/>
    </source>
</evidence>
<dbReference type="Proteomes" id="UP001519887">
    <property type="component" value="Unassembled WGS sequence"/>
</dbReference>
<name>A0ABS7BYK8_9BACL</name>
<dbReference type="PANTHER" id="PTHR22550">
    <property type="entry name" value="SPORE GERMINATION PROTEIN"/>
    <property type="match status" value="1"/>
</dbReference>
<feature type="transmembrane region" description="Helical" evidence="3">
    <location>
        <begin position="311"/>
        <end position="330"/>
    </location>
</feature>
<feature type="transmembrane region" description="Helical" evidence="3">
    <location>
        <begin position="394"/>
        <end position="420"/>
    </location>
</feature>
<keyword evidence="3" id="KW-0812">Transmembrane</keyword>
<accession>A0ABS7BYK8</accession>
<keyword evidence="5" id="KW-1185">Reference proteome</keyword>
<evidence type="ECO:0000256" key="2">
    <source>
        <dbReference type="ARBA" id="ARBA00023136"/>
    </source>
</evidence>
<dbReference type="InterPro" id="IPR050768">
    <property type="entry name" value="UPF0353/GerABKA_families"/>
</dbReference>
<dbReference type="PANTHER" id="PTHR22550:SF5">
    <property type="entry name" value="LEUCINE ZIPPER PROTEIN 4"/>
    <property type="match status" value="1"/>
</dbReference>
<feature type="transmembrane region" description="Helical" evidence="3">
    <location>
        <begin position="361"/>
        <end position="382"/>
    </location>
</feature>
<proteinExistence type="inferred from homology"/>
<keyword evidence="2 3" id="KW-0472">Membrane</keyword>
<dbReference type="InterPro" id="IPR004995">
    <property type="entry name" value="Spore_Ger"/>
</dbReference>
<dbReference type="RefSeq" id="WP_210044913.1">
    <property type="nucleotide sequence ID" value="NZ_JBHLVU010000024.1"/>
</dbReference>
<organism evidence="4 5">
    <name type="scientific">Paenibacillus sepulcri</name>
    <dbReference type="NCBI Taxonomy" id="359917"/>
    <lineage>
        <taxon>Bacteria</taxon>
        <taxon>Bacillati</taxon>
        <taxon>Bacillota</taxon>
        <taxon>Bacilli</taxon>
        <taxon>Bacillales</taxon>
        <taxon>Paenibacillaceae</taxon>
        <taxon>Paenibacillus</taxon>
    </lineage>
</organism>
<gene>
    <name evidence="4" type="ORF">K0U00_06695</name>
</gene>
<protein>
    <submittedName>
        <fullName evidence="4">Spore germination protein</fullName>
    </submittedName>
</protein>
<evidence type="ECO:0000313" key="5">
    <source>
        <dbReference type="Proteomes" id="UP001519887"/>
    </source>
</evidence>
<reference evidence="4 5" key="1">
    <citation type="submission" date="2021-07" db="EMBL/GenBank/DDBJ databases">
        <title>Paenibacillus radiodurans sp. nov., isolated from the southeastern edge of Tengger Desert.</title>
        <authorList>
            <person name="Zhang G."/>
        </authorList>
    </citation>
    <scope>NUCLEOTIDE SEQUENCE [LARGE SCALE GENOMIC DNA]</scope>
    <source>
        <strain evidence="4 5">CCM 7311</strain>
    </source>
</reference>
<comment type="caution">
    <text evidence="4">The sequence shown here is derived from an EMBL/GenBank/DDBJ whole genome shotgun (WGS) entry which is preliminary data.</text>
</comment>
<dbReference type="EMBL" id="JAHZIK010000107">
    <property type="protein sequence ID" value="MBW7453723.1"/>
    <property type="molecule type" value="Genomic_DNA"/>
</dbReference>
<comment type="similarity">
    <text evidence="1">Belongs to the GerABKA family.</text>
</comment>
<evidence type="ECO:0000313" key="4">
    <source>
        <dbReference type="EMBL" id="MBW7453723.1"/>
    </source>
</evidence>
<evidence type="ECO:0000256" key="1">
    <source>
        <dbReference type="ARBA" id="ARBA00005278"/>
    </source>
</evidence>
<feature type="transmembrane region" description="Helical" evidence="3">
    <location>
        <begin position="262"/>
        <end position="291"/>
    </location>
</feature>
<sequence length="454" mass="50321">MNEQIQLIASSLDTFVENNADARKEQITGEPEFILYYISTITDSAFIDDQLKAPFFRYSGIQFEQHINSISQTIGKTDDLPAVLCKGSAVILYNNQVYTIEKALKYKTRNVDTPQVEASIVGPLEAFVESMAVNMNLIRKHYQSPTLRIVKFEIGTISRITGYMLYDSELADQAFVDRELAQIKNQNARNAQAVSKVQQYLPKKRPLLFPRSVVTERPDRVSEALSKGKSAYLIETTPFASLAPINFHDFMASMDDSYMLPVYSYFLIALRYFALFATVILPGAYVAFTAFNPEVFRVQLALSIAGSRAGLPYPAFLEVGFMMIMTELLVEASLRVPKTIGPAATTVGGLILGEAASQANLVSDIMIIVVAAVAIANFVIPINTMSLTVRVLKYVLLFLGTIAGFFGLTIGIVLLISYLFTMHDAKYSMVQSYTAPVKFNTQRSPKRSAGGRQT</sequence>
<dbReference type="PIRSF" id="PIRSF005690">
    <property type="entry name" value="GerBA"/>
    <property type="match status" value="1"/>
</dbReference>
<keyword evidence="3" id="KW-1133">Transmembrane helix</keyword>
<dbReference type="Pfam" id="PF03323">
    <property type="entry name" value="GerA"/>
    <property type="match status" value="1"/>
</dbReference>